<gene>
    <name evidence="2" type="ORF">OKA104_LOCUS49873</name>
</gene>
<dbReference type="InterPro" id="IPR036249">
    <property type="entry name" value="Thioredoxin-like_sf"/>
</dbReference>
<accession>A0A820MFC2</accession>
<dbReference type="InterPro" id="IPR013766">
    <property type="entry name" value="Thioredoxin_domain"/>
</dbReference>
<dbReference type="Pfam" id="PF00085">
    <property type="entry name" value="Thioredoxin"/>
    <property type="match status" value="1"/>
</dbReference>
<evidence type="ECO:0000259" key="1">
    <source>
        <dbReference type="Pfam" id="PF00085"/>
    </source>
</evidence>
<dbReference type="Gene3D" id="3.40.30.10">
    <property type="entry name" value="Glutaredoxin"/>
    <property type="match status" value="1"/>
</dbReference>
<name>A0A820MFC2_9BILA</name>
<dbReference type="Proteomes" id="UP000663881">
    <property type="component" value="Unassembled WGS sequence"/>
</dbReference>
<dbReference type="EMBL" id="CAJOAY010024078">
    <property type="protein sequence ID" value="CAF4371716.1"/>
    <property type="molecule type" value="Genomic_DNA"/>
</dbReference>
<evidence type="ECO:0000313" key="2">
    <source>
        <dbReference type="EMBL" id="CAF4371716.1"/>
    </source>
</evidence>
<reference evidence="2" key="1">
    <citation type="submission" date="2021-02" db="EMBL/GenBank/DDBJ databases">
        <authorList>
            <person name="Nowell W R."/>
        </authorList>
    </citation>
    <scope>NUCLEOTIDE SEQUENCE</scope>
</reference>
<organism evidence="2 3">
    <name type="scientific">Adineta steineri</name>
    <dbReference type="NCBI Taxonomy" id="433720"/>
    <lineage>
        <taxon>Eukaryota</taxon>
        <taxon>Metazoa</taxon>
        <taxon>Spiralia</taxon>
        <taxon>Gnathifera</taxon>
        <taxon>Rotifera</taxon>
        <taxon>Eurotatoria</taxon>
        <taxon>Bdelloidea</taxon>
        <taxon>Adinetida</taxon>
        <taxon>Adinetidae</taxon>
        <taxon>Adineta</taxon>
    </lineage>
</organism>
<feature type="non-terminal residue" evidence="2">
    <location>
        <position position="1"/>
    </location>
</feature>
<proteinExistence type="predicted"/>
<protein>
    <recommendedName>
        <fullName evidence="1">Thioredoxin domain-containing protein</fullName>
    </recommendedName>
</protein>
<feature type="domain" description="Thioredoxin" evidence="1">
    <location>
        <begin position="21"/>
        <end position="104"/>
    </location>
</feature>
<dbReference type="SUPFAM" id="SSF52833">
    <property type="entry name" value="Thioredoxin-like"/>
    <property type="match status" value="1"/>
</dbReference>
<sequence length="123" mass="14361">MAFRSQLFGVPLPQLESVEKVQEKLKENKLVLILFNTNYPKEHSIESKFKSWRTTYESKNDLHIYKCVISVLENPLKKEYQIKKLPTFIFFQNGQPIGRLEDAENVVPPVNNVEEVNPNTEKP</sequence>
<dbReference type="CDD" id="cd02947">
    <property type="entry name" value="TRX_family"/>
    <property type="match status" value="1"/>
</dbReference>
<dbReference type="AlphaFoldDB" id="A0A820MFC2"/>
<comment type="caution">
    <text evidence="2">The sequence shown here is derived from an EMBL/GenBank/DDBJ whole genome shotgun (WGS) entry which is preliminary data.</text>
</comment>
<evidence type="ECO:0000313" key="3">
    <source>
        <dbReference type="Proteomes" id="UP000663881"/>
    </source>
</evidence>